<organism evidence="1 2">
    <name type="scientific">Burkholderia multivorans CGD2</name>
    <dbReference type="NCBI Taxonomy" id="513052"/>
    <lineage>
        <taxon>Bacteria</taxon>
        <taxon>Pseudomonadati</taxon>
        <taxon>Pseudomonadota</taxon>
        <taxon>Betaproteobacteria</taxon>
        <taxon>Burkholderiales</taxon>
        <taxon>Burkholderiaceae</taxon>
        <taxon>Burkholderia</taxon>
        <taxon>Burkholderia cepacia complex</taxon>
    </lineage>
</organism>
<name>B9BUW3_9BURK</name>
<protein>
    <submittedName>
        <fullName evidence="1">Uncharacterized protein</fullName>
    </submittedName>
</protein>
<dbReference type="AlphaFoldDB" id="B9BUW3"/>
<dbReference type="Proteomes" id="UP000004535">
    <property type="component" value="Unassembled WGS sequence"/>
</dbReference>
<evidence type="ECO:0000313" key="2">
    <source>
        <dbReference type="Proteomes" id="UP000004535"/>
    </source>
</evidence>
<comment type="caution">
    <text evidence="1">The sequence shown here is derived from an EMBL/GenBank/DDBJ whole genome shotgun (WGS) entry which is preliminary data.</text>
</comment>
<evidence type="ECO:0000313" key="1">
    <source>
        <dbReference type="EMBL" id="EEE05610.1"/>
    </source>
</evidence>
<proteinExistence type="predicted"/>
<accession>B9BUW3</accession>
<reference evidence="1 2" key="1">
    <citation type="journal article" date="2012" name="J. Bacteriol.">
        <title>Draft Genome Sequence Determination for Cystic Fibrosis and Chronic Granulomatous Disease Burkholderia multivorans Isolates.</title>
        <authorList>
            <person name="Varga J.J."/>
            <person name="Losada L."/>
            <person name="Zelazny A.M."/>
            <person name="Brinkac L."/>
            <person name="Harkins D."/>
            <person name="Radune D."/>
            <person name="Hostetler J."/>
            <person name="Sampaio E.P."/>
            <person name="Ronning C.M."/>
            <person name="Nierman W.C."/>
            <person name="Greenberg D.E."/>
            <person name="Holland S.M."/>
            <person name="Goldberg J.B."/>
        </authorList>
    </citation>
    <scope>NUCLEOTIDE SEQUENCE [LARGE SCALE GENOMIC DNA]</scope>
    <source>
        <strain evidence="1 2">CGD2</strain>
    </source>
</reference>
<sequence>MTRIGFFYACRSRSAVRPLGKRDHVSANRGGDTLGHAFRAWPTR</sequence>
<gene>
    <name evidence="1" type="ORF">BURMUCGD2_3853</name>
</gene>
<dbReference type="EMBL" id="ACFC01000009">
    <property type="protein sequence ID" value="EEE05610.1"/>
    <property type="molecule type" value="Genomic_DNA"/>
</dbReference>